<dbReference type="InterPro" id="IPR016181">
    <property type="entry name" value="Acyl_CoA_acyltransferase"/>
</dbReference>
<dbReference type="InterPro" id="IPR000182">
    <property type="entry name" value="GNAT_dom"/>
</dbReference>
<dbReference type="InterPro" id="IPR050832">
    <property type="entry name" value="Bact_Acetyltransf"/>
</dbReference>
<dbReference type="Pfam" id="PF00583">
    <property type="entry name" value="Acetyltransf_1"/>
    <property type="match status" value="1"/>
</dbReference>
<name>A0A7X0CGI6_9BURK</name>
<sequence>MSTNAFANSGIRPATPGDIAALVAIENASFPGDRLDRRRFRYLLREANSVTFVDVDGAAVRGYILLLLRTGWRGARVYSIATHPAHLGCGVAARLLTAAERWAAAHGCVQVRLEVRADNAASLALFRGRGYVAFGSHGAYYHDGMDALRLRRMLAL</sequence>
<dbReference type="EMBL" id="JACHBX010000006">
    <property type="protein sequence ID" value="MBB6136360.1"/>
    <property type="molecule type" value="Genomic_DNA"/>
</dbReference>
<evidence type="ECO:0000259" key="3">
    <source>
        <dbReference type="PROSITE" id="PS51186"/>
    </source>
</evidence>
<dbReference type="Proteomes" id="UP000540787">
    <property type="component" value="Unassembled WGS sequence"/>
</dbReference>
<keyword evidence="2" id="KW-0012">Acyltransferase</keyword>
<keyword evidence="4" id="KW-0687">Ribonucleoprotein</keyword>
<accession>A0A7X0CGI6</accession>
<dbReference type="GO" id="GO:0005840">
    <property type="term" value="C:ribosome"/>
    <property type="evidence" value="ECO:0007669"/>
    <property type="project" value="UniProtKB-KW"/>
</dbReference>
<proteinExistence type="predicted"/>
<evidence type="ECO:0000256" key="2">
    <source>
        <dbReference type="ARBA" id="ARBA00023315"/>
    </source>
</evidence>
<evidence type="ECO:0000313" key="4">
    <source>
        <dbReference type="EMBL" id="MBB6136360.1"/>
    </source>
</evidence>
<keyword evidence="1" id="KW-0808">Transferase</keyword>
<protein>
    <submittedName>
        <fullName evidence="4">Ribosomal protein S18 acetylase RimI-like enzyme</fullName>
    </submittedName>
</protein>
<keyword evidence="4" id="KW-0689">Ribosomal protein</keyword>
<reference evidence="4 5" key="1">
    <citation type="submission" date="2020-08" db="EMBL/GenBank/DDBJ databases">
        <title>The Agave Microbiome: Exploring the role of microbial communities in plant adaptations to desert environments.</title>
        <authorList>
            <person name="Partida-Martinez L.P."/>
        </authorList>
    </citation>
    <scope>NUCLEOTIDE SEQUENCE [LARGE SCALE GENOMIC DNA]</scope>
    <source>
        <strain evidence="4 5">AT3.2</strain>
    </source>
</reference>
<dbReference type="Gene3D" id="3.40.630.30">
    <property type="match status" value="1"/>
</dbReference>
<dbReference type="PROSITE" id="PS51186">
    <property type="entry name" value="GNAT"/>
    <property type="match status" value="1"/>
</dbReference>
<evidence type="ECO:0000256" key="1">
    <source>
        <dbReference type="ARBA" id="ARBA00022679"/>
    </source>
</evidence>
<dbReference type="AlphaFoldDB" id="A0A7X0CGI6"/>
<gene>
    <name evidence="4" type="ORF">HD842_004538</name>
</gene>
<evidence type="ECO:0000313" key="5">
    <source>
        <dbReference type="Proteomes" id="UP000540787"/>
    </source>
</evidence>
<organism evidence="4 5">
    <name type="scientific">Massilia aurea</name>
    <dbReference type="NCBI Taxonomy" id="373040"/>
    <lineage>
        <taxon>Bacteria</taxon>
        <taxon>Pseudomonadati</taxon>
        <taxon>Pseudomonadota</taxon>
        <taxon>Betaproteobacteria</taxon>
        <taxon>Burkholderiales</taxon>
        <taxon>Oxalobacteraceae</taxon>
        <taxon>Telluria group</taxon>
        <taxon>Massilia</taxon>
    </lineage>
</organism>
<feature type="domain" description="N-acetyltransferase" evidence="3">
    <location>
        <begin position="9"/>
        <end position="155"/>
    </location>
</feature>
<dbReference type="SUPFAM" id="SSF55729">
    <property type="entry name" value="Acyl-CoA N-acyltransferases (Nat)"/>
    <property type="match status" value="1"/>
</dbReference>
<dbReference type="CDD" id="cd04301">
    <property type="entry name" value="NAT_SF"/>
    <property type="match status" value="1"/>
</dbReference>
<keyword evidence="5" id="KW-1185">Reference proteome</keyword>
<dbReference type="GO" id="GO:0016747">
    <property type="term" value="F:acyltransferase activity, transferring groups other than amino-acyl groups"/>
    <property type="evidence" value="ECO:0007669"/>
    <property type="project" value="InterPro"/>
</dbReference>
<comment type="caution">
    <text evidence="4">The sequence shown here is derived from an EMBL/GenBank/DDBJ whole genome shotgun (WGS) entry which is preliminary data.</text>
</comment>
<dbReference type="PANTHER" id="PTHR43877">
    <property type="entry name" value="AMINOALKYLPHOSPHONATE N-ACETYLTRANSFERASE-RELATED-RELATED"/>
    <property type="match status" value="1"/>
</dbReference>